<comment type="caution">
    <text evidence="3">The sequence shown here is derived from an EMBL/GenBank/DDBJ whole genome shotgun (WGS) entry which is preliminary data.</text>
</comment>
<accession>A0A9P8W0T3</accession>
<gene>
    <name evidence="3" type="ORF">B0T10DRAFT_562621</name>
</gene>
<name>A0A9P8W0T3_9HYPO</name>
<feature type="domain" description="Peptidase S8/S53" evidence="2">
    <location>
        <begin position="10"/>
        <end position="249"/>
    </location>
</feature>
<dbReference type="GO" id="GO:0006508">
    <property type="term" value="P:proteolysis"/>
    <property type="evidence" value="ECO:0007669"/>
    <property type="project" value="InterPro"/>
</dbReference>
<dbReference type="AlphaFoldDB" id="A0A9P8W0T3"/>
<dbReference type="InterPro" id="IPR036852">
    <property type="entry name" value="Peptidase_S8/S53_dom_sf"/>
</dbReference>
<evidence type="ECO:0000313" key="4">
    <source>
        <dbReference type="Proteomes" id="UP000777438"/>
    </source>
</evidence>
<sequence length="361" mass="38652">MLALSTSYQGAGSRICVADSDFDQGRLEDELGVEVHPAFAGRIERLEPLWLENDYEDLQGHGTHVCASICWKGVYKGPKGAEISVRETAPAATLIVQSIAILNKNKTEWIIQTPPDLGQNLFTKPYKLGVRIHSNSATKGKRWPSTGSSSSTKILLCWSQLATMPTGQSGRARSAPPAQPLTVSLSGLRGRRGSTTCTASTTNPAAKAVTPVNDTAAFSSRGPTKPSKDENGNKYAARIKPDVVAPGVAILPAVSRALDKKSHEHVHVARLRESLQEHGKKHPSAALVKALLVNGAMNHSESLGLGLGCDYEQGFCRVDIDSSVAMLGAVVHRRRQCLGDYAIRRARAATSPGGREVMGEF</sequence>
<organism evidence="3 4">
    <name type="scientific">Thelonectria olida</name>
    <dbReference type="NCBI Taxonomy" id="1576542"/>
    <lineage>
        <taxon>Eukaryota</taxon>
        <taxon>Fungi</taxon>
        <taxon>Dikarya</taxon>
        <taxon>Ascomycota</taxon>
        <taxon>Pezizomycotina</taxon>
        <taxon>Sordariomycetes</taxon>
        <taxon>Hypocreomycetidae</taxon>
        <taxon>Hypocreales</taxon>
        <taxon>Nectriaceae</taxon>
        <taxon>Thelonectria</taxon>
    </lineage>
</organism>
<dbReference type="OrthoDB" id="10256524at2759"/>
<dbReference type="SUPFAM" id="SSF52743">
    <property type="entry name" value="Subtilisin-like"/>
    <property type="match status" value="1"/>
</dbReference>
<evidence type="ECO:0000256" key="1">
    <source>
        <dbReference type="SAM" id="MobiDB-lite"/>
    </source>
</evidence>
<reference evidence="3 4" key="1">
    <citation type="journal article" date="2021" name="Nat. Commun.">
        <title>Genetic determinants of endophytism in the Arabidopsis root mycobiome.</title>
        <authorList>
            <person name="Mesny F."/>
            <person name="Miyauchi S."/>
            <person name="Thiergart T."/>
            <person name="Pickel B."/>
            <person name="Atanasova L."/>
            <person name="Karlsson M."/>
            <person name="Huettel B."/>
            <person name="Barry K.W."/>
            <person name="Haridas S."/>
            <person name="Chen C."/>
            <person name="Bauer D."/>
            <person name="Andreopoulos W."/>
            <person name="Pangilinan J."/>
            <person name="LaButti K."/>
            <person name="Riley R."/>
            <person name="Lipzen A."/>
            <person name="Clum A."/>
            <person name="Drula E."/>
            <person name="Henrissat B."/>
            <person name="Kohler A."/>
            <person name="Grigoriev I.V."/>
            <person name="Martin F.M."/>
            <person name="Hacquard S."/>
        </authorList>
    </citation>
    <scope>NUCLEOTIDE SEQUENCE [LARGE SCALE GENOMIC DNA]</scope>
    <source>
        <strain evidence="3 4">MPI-CAGE-CH-0241</strain>
    </source>
</reference>
<feature type="region of interest" description="Disordered" evidence="1">
    <location>
        <begin position="167"/>
        <end position="202"/>
    </location>
</feature>
<dbReference type="GO" id="GO:0004252">
    <property type="term" value="F:serine-type endopeptidase activity"/>
    <property type="evidence" value="ECO:0007669"/>
    <property type="project" value="InterPro"/>
</dbReference>
<dbReference type="Gene3D" id="3.40.50.200">
    <property type="entry name" value="Peptidase S8/S53 domain"/>
    <property type="match status" value="1"/>
</dbReference>
<keyword evidence="4" id="KW-1185">Reference proteome</keyword>
<dbReference type="EMBL" id="JAGPYM010000014">
    <property type="protein sequence ID" value="KAH6887399.1"/>
    <property type="molecule type" value="Genomic_DNA"/>
</dbReference>
<feature type="compositionally biased region" description="Polar residues" evidence="1">
    <location>
        <begin position="193"/>
        <end position="202"/>
    </location>
</feature>
<dbReference type="Pfam" id="PF00082">
    <property type="entry name" value="Peptidase_S8"/>
    <property type="match status" value="1"/>
</dbReference>
<protein>
    <submittedName>
        <fullName evidence="3">Peptidase S8/S53 domain-containing protein</fullName>
    </submittedName>
</protein>
<dbReference type="InterPro" id="IPR000209">
    <property type="entry name" value="Peptidase_S8/S53_dom"/>
</dbReference>
<dbReference type="Proteomes" id="UP000777438">
    <property type="component" value="Unassembled WGS sequence"/>
</dbReference>
<proteinExistence type="predicted"/>
<evidence type="ECO:0000313" key="3">
    <source>
        <dbReference type="EMBL" id="KAH6887399.1"/>
    </source>
</evidence>
<evidence type="ECO:0000259" key="2">
    <source>
        <dbReference type="Pfam" id="PF00082"/>
    </source>
</evidence>